<proteinExistence type="predicted"/>
<dbReference type="AlphaFoldDB" id="A0A3P6UAY4"/>
<evidence type="ECO:0000313" key="2">
    <source>
        <dbReference type="EMBL" id="VDK74191.1"/>
    </source>
</evidence>
<sequence>MRKVSRCCVLVKKLRLSDFLFQSTTLENEEIPGDDGSQVGEDIDDKSDPEDTTVVEECTGETEKSSGTAGAEGIWCRLIGEIFRYPPSKPMALWQDGVPVEECTVYVDDESPFRFMPPCPKFEELPRGWFMLQDLVNALPLSIFALLVRMKSRVSFDFGHC</sequence>
<accession>A0A3P6UAY4</accession>
<organism evidence="2 3">
    <name type="scientific">Anisakis simplex</name>
    <name type="common">Herring worm</name>
    <dbReference type="NCBI Taxonomy" id="6269"/>
    <lineage>
        <taxon>Eukaryota</taxon>
        <taxon>Metazoa</taxon>
        <taxon>Ecdysozoa</taxon>
        <taxon>Nematoda</taxon>
        <taxon>Chromadorea</taxon>
        <taxon>Rhabditida</taxon>
        <taxon>Spirurina</taxon>
        <taxon>Ascaridomorpha</taxon>
        <taxon>Ascaridoidea</taxon>
        <taxon>Anisakidae</taxon>
        <taxon>Anisakis</taxon>
        <taxon>Anisakis simplex complex</taxon>
    </lineage>
</organism>
<dbReference type="OrthoDB" id="5869636at2759"/>
<keyword evidence="3" id="KW-1185">Reference proteome</keyword>
<dbReference type="Proteomes" id="UP000267096">
    <property type="component" value="Unassembled WGS sequence"/>
</dbReference>
<evidence type="ECO:0000313" key="3">
    <source>
        <dbReference type="Proteomes" id="UP000267096"/>
    </source>
</evidence>
<reference evidence="2 3" key="1">
    <citation type="submission" date="2018-11" db="EMBL/GenBank/DDBJ databases">
        <authorList>
            <consortium name="Pathogen Informatics"/>
        </authorList>
    </citation>
    <scope>NUCLEOTIDE SEQUENCE [LARGE SCALE GENOMIC DNA]</scope>
</reference>
<gene>
    <name evidence="2" type="ORF">ASIM_LOCUS20084</name>
</gene>
<dbReference type="EMBL" id="UYRR01038664">
    <property type="protein sequence ID" value="VDK74191.1"/>
    <property type="molecule type" value="Genomic_DNA"/>
</dbReference>
<feature type="region of interest" description="Disordered" evidence="1">
    <location>
        <begin position="28"/>
        <end position="69"/>
    </location>
</feature>
<name>A0A3P6UAY4_ANISI</name>
<evidence type="ECO:0000256" key="1">
    <source>
        <dbReference type="SAM" id="MobiDB-lite"/>
    </source>
</evidence>
<protein>
    <submittedName>
        <fullName evidence="2">Uncharacterized protein</fullName>
    </submittedName>
</protein>
<feature type="compositionally biased region" description="Acidic residues" evidence="1">
    <location>
        <begin position="41"/>
        <end position="60"/>
    </location>
</feature>